<dbReference type="EMBL" id="FOYZ01000001">
    <property type="protein sequence ID" value="SFR58815.1"/>
    <property type="molecule type" value="Genomic_DNA"/>
</dbReference>
<protein>
    <recommendedName>
        <fullName evidence="1">6-hydroxymethylpterin diphosphokinase MptE-like domain-containing protein</fullName>
    </recommendedName>
</protein>
<feature type="domain" description="6-hydroxymethylpterin diphosphokinase MptE-like" evidence="1">
    <location>
        <begin position="318"/>
        <end position="485"/>
    </location>
</feature>
<organism evidence="2 3">
    <name type="scientific">Anaeromicropila populeti</name>
    <dbReference type="NCBI Taxonomy" id="37658"/>
    <lineage>
        <taxon>Bacteria</taxon>
        <taxon>Bacillati</taxon>
        <taxon>Bacillota</taxon>
        <taxon>Clostridia</taxon>
        <taxon>Lachnospirales</taxon>
        <taxon>Lachnospiraceae</taxon>
        <taxon>Anaeromicropila</taxon>
    </lineage>
</organism>
<dbReference type="AlphaFoldDB" id="A0A1I6HWJ7"/>
<evidence type="ECO:0000259" key="1">
    <source>
        <dbReference type="Pfam" id="PF01973"/>
    </source>
</evidence>
<dbReference type="STRING" id="37658.SAMN05661086_00356"/>
<proteinExistence type="predicted"/>
<reference evidence="2 3" key="1">
    <citation type="submission" date="2016-10" db="EMBL/GenBank/DDBJ databases">
        <authorList>
            <person name="de Groot N.N."/>
        </authorList>
    </citation>
    <scope>NUCLEOTIDE SEQUENCE [LARGE SCALE GENOMIC DNA]</scope>
    <source>
        <strain evidence="2 3">743A</strain>
    </source>
</reference>
<sequence>MKESIKKIFEENKQLISLAERVTRNLKKQNFDAGLRNGIAVLDKMTGMLEVLLAEAGYFNESGIVYVDMANINEMLTEVLSAQQNMDYVLLSDLYELRLQPFFSSLQQAIFQNEAEAFVAEGKNYQEECLNIKAYDEELYYLLKKAVPYKEEKQLFQVELTSYGEFTLAGKSEEKTIYYHSNHKPQQAAYELAASWYEEDRTEYVVYGFGLGYHALELGSIDPNVSITVYESREEVLRLALEYGVLSSFLKKSNHKIIYDKDFTKLQKRIGNLSEQTSFVIHYPSLQNLEKGALKEKLENYFLQYSSIKNQRKLLCGNFRENVRKCSKTAEELKDSWVGKDIYIIAAGPSLDKNFVQLKKVKKEKGIILAVGTVFRKLMKAGIEPDYVVISEANERVIGQISGLENAGVPLLLLSTAFHGFASQYQGSKYLIFQKDFPMAEEEADSRGTFLCETGGSVATVAIDLSVKMGAARIICVGLDLAYSNHFVHASDTSRRELTVTENLRQIRDIYGEKVYTSQSMDKYRQWIEARIKRESTVIFLNATEGGANISGMKNVILENIVRQ</sequence>
<dbReference type="Pfam" id="PF01973">
    <property type="entry name" value="MptE-like"/>
    <property type="match status" value="1"/>
</dbReference>
<keyword evidence="3" id="KW-1185">Reference proteome</keyword>
<dbReference type="PANTHER" id="PTHR41786">
    <property type="entry name" value="MOTILITY ACCESSORY FACTOR MAF"/>
    <property type="match status" value="1"/>
</dbReference>
<gene>
    <name evidence="2" type="ORF">SAMN05661086_00356</name>
</gene>
<accession>A0A1I6HWJ7</accession>
<dbReference type="InterPro" id="IPR002826">
    <property type="entry name" value="MptE-like"/>
</dbReference>
<evidence type="ECO:0000313" key="3">
    <source>
        <dbReference type="Proteomes" id="UP000199659"/>
    </source>
</evidence>
<name>A0A1I6HWJ7_9FIRM</name>
<evidence type="ECO:0000313" key="2">
    <source>
        <dbReference type="EMBL" id="SFR58815.1"/>
    </source>
</evidence>
<dbReference type="OrthoDB" id="5291305at2"/>
<dbReference type="PANTHER" id="PTHR41786:SF1">
    <property type="entry name" value="6-HYDROXYMETHYLPTERIN DIPHOSPHOKINASE MPTE-LIKE DOMAIN-CONTAINING PROTEIN"/>
    <property type="match status" value="1"/>
</dbReference>
<dbReference type="RefSeq" id="WP_092558975.1">
    <property type="nucleotide sequence ID" value="NZ_FOYZ01000001.1"/>
</dbReference>
<dbReference type="Proteomes" id="UP000199659">
    <property type="component" value="Unassembled WGS sequence"/>
</dbReference>